<dbReference type="InterPro" id="IPR036162">
    <property type="entry name" value="Resolvase-like_N_sf"/>
</dbReference>
<accession>A0ABV6AVW8</accession>
<feature type="domain" description="Recombinase" evidence="3">
    <location>
        <begin position="167"/>
        <end position="308"/>
    </location>
</feature>
<comment type="caution">
    <text evidence="4">The sequence shown here is derived from an EMBL/GenBank/DDBJ whole genome shotgun (WGS) entry which is preliminary data.</text>
</comment>
<evidence type="ECO:0000313" key="5">
    <source>
        <dbReference type="Proteomes" id="UP001589733"/>
    </source>
</evidence>
<reference evidence="4 5" key="1">
    <citation type="submission" date="2024-09" db="EMBL/GenBank/DDBJ databases">
        <authorList>
            <person name="Sun Q."/>
            <person name="Mori K."/>
        </authorList>
    </citation>
    <scope>NUCLEOTIDE SEQUENCE [LARGE SCALE GENOMIC DNA]</scope>
    <source>
        <strain evidence="4 5">JCM 13503</strain>
    </source>
</reference>
<name>A0ABV6AVW8_9DEIO</name>
<dbReference type="SUPFAM" id="SSF53041">
    <property type="entry name" value="Resolvase-like"/>
    <property type="match status" value="1"/>
</dbReference>
<dbReference type="Pfam" id="PF07508">
    <property type="entry name" value="Recombinase"/>
    <property type="match status" value="1"/>
</dbReference>
<evidence type="ECO:0000313" key="4">
    <source>
        <dbReference type="EMBL" id="MFB9991649.1"/>
    </source>
</evidence>
<dbReference type="Gene3D" id="3.40.50.1390">
    <property type="entry name" value="Resolvase, N-terminal catalytic domain"/>
    <property type="match status" value="1"/>
</dbReference>
<dbReference type="InterPro" id="IPR011109">
    <property type="entry name" value="DNA_bind_recombinase_dom"/>
</dbReference>
<dbReference type="RefSeq" id="WP_380007063.1">
    <property type="nucleotide sequence ID" value="NZ_JBHLYR010000021.1"/>
</dbReference>
<dbReference type="Pfam" id="PF00239">
    <property type="entry name" value="Resolvase"/>
    <property type="match status" value="1"/>
</dbReference>
<dbReference type="PANTHER" id="PTHR30461:SF23">
    <property type="entry name" value="DNA RECOMBINASE-RELATED"/>
    <property type="match status" value="1"/>
</dbReference>
<gene>
    <name evidence="4" type="ORF">ACFFLM_06675</name>
</gene>
<dbReference type="InterPro" id="IPR038109">
    <property type="entry name" value="DNA_bind_recomb_sf"/>
</dbReference>
<keyword evidence="5" id="KW-1185">Reference proteome</keyword>
<dbReference type="InterPro" id="IPR025827">
    <property type="entry name" value="Zn_ribbon_recom_dom"/>
</dbReference>
<dbReference type="PROSITE" id="PS51736">
    <property type="entry name" value="RECOMBINASES_3"/>
    <property type="match status" value="1"/>
</dbReference>
<dbReference type="PANTHER" id="PTHR30461">
    <property type="entry name" value="DNA-INVERTASE FROM LAMBDOID PROPHAGE"/>
    <property type="match status" value="1"/>
</dbReference>
<dbReference type="PROSITE" id="PS51737">
    <property type="entry name" value="RECOMBINASE_DNA_BIND"/>
    <property type="match status" value="1"/>
</dbReference>
<evidence type="ECO:0000259" key="3">
    <source>
        <dbReference type="PROSITE" id="PS51737"/>
    </source>
</evidence>
<dbReference type="Gene3D" id="3.90.1750.20">
    <property type="entry name" value="Putative Large Serine Recombinase, Chain B, Domain 2"/>
    <property type="match status" value="1"/>
</dbReference>
<dbReference type="InterPro" id="IPR006119">
    <property type="entry name" value="Resolv_N"/>
</dbReference>
<feature type="region of interest" description="Disordered" evidence="1">
    <location>
        <begin position="1"/>
        <end position="30"/>
    </location>
</feature>
<dbReference type="Pfam" id="PF13408">
    <property type="entry name" value="Zn_ribbon_recom"/>
    <property type="match status" value="1"/>
</dbReference>
<dbReference type="InterPro" id="IPR050639">
    <property type="entry name" value="SSR_resolvase"/>
</dbReference>
<dbReference type="Proteomes" id="UP001589733">
    <property type="component" value="Unassembled WGS sequence"/>
</dbReference>
<sequence>MITPLHRSQEAAPYLRQSSKKQAKHNTGSRELQRALVQNALDLGWSLDRITMYEDGGRSAAFRSEREKFDQLIDEIRTGHIGLVLITDPSRGARNLEDWGKLIEMLRLTGTLIHSHGTLYDPRLLEDEAELNWAYQECHEAYRERHQRTQESALALAREGKLRLPLPIGYLYDHKDVVFDPRPGVKAAIEQIFKDFDRVGVMLALLREYSQKGILVPKNKSPGHLVWEAPTLHYFSRLIHHPAYAGIYVYGQSKQVATINKAGERSVRTQRLSRPEAAQVFRHTTYPAYISYDRHLKNRQTLDGNRIRIDSHVPRNGVALLHGLTVCGYCGAKMSVNYSRRRQPAYTCQALCRAGQGPTCQWVQHHIIEDPVLQLVLDALAPAQIDLTLRVHEQEQHAATAALKSAGQQLEAAAADLKRARDLSVAAIERNAHPDVVQYLNQRLEIAKTHHLQANRRHATLHQDSAVHNVEEVAKRIQQLDLDKIFKEMQTTPRVAKQVLDCLIKQLEVKRDDAVVHLVVTWHTGQTTSVTIPVVRRPHGTSVRGSQS</sequence>
<dbReference type="SMART" id="SM00857">
    <property type="entry name" value="Resolvase"/>
    <property type="match status" value="1"/>
</dbReference>
<proteinExistence type="predicted"/>
<dbReference type="CDD" id="cd00338">
    <property type="entry name" value="Ser_Recombinase"/>
    <property type="match status" value="1"/>
</dbReference>
<organism evidence="4 5">
    <name type="scientific">Deinococcus oregonensis</name>
    <dbReference type="NCBI Taxonomy" id="1805970"/>
    <lineage>
        <taxon>Bacteria</taxon>
        <taxon>Thermotogati</taxon>
        <taxon>Deinococcota</taxon>
        <taxon>Deinococci</taxon>
        <taxon>Deinococcales</taxon>
        <taxon>Deinococcaceae</taxon>
        <taxon>Deinococcus</taxon>
    </lineage>
</organism>
<feature type="domain" description="Resolvase/invertase-type recombinase catalytic" evidence="2">
    <location>
        <begin position="10"/>
        <end position="165"/>
    </location>
</feature>
<evidence type="ECO:0000259" key="2">
    <source>
        <dbReference type="PROSITE" id="PS51736"/>
    </source>
</evidence>
<protein>
    <submittedName>
        <fullName evidence="4">Recombinase family protein</fullName>
    </submittedName>
</protein>
<dbReference type="EMBL" id="JBHLYR010000021">
    <property type="protein sequence ID" value="MFB9991649.1"/>
    <property type="molecule type" value="Genomic_DNA"/>
</dbReference>
<evidence type="ECO:0000256" key="1">
    <source>
        <dbReference type="SAM" id="MobiDB-lite"/>
    </source>
</evidence>